<keyword evidence="2" id="KW-1185">Reference proteome</keyword>
<name>A0ACC3YQ46_COLTU</name>
<protein>
    <submittedName>
        <fullName evidence="1">Uncharacterized protein</fullName>
    </submittedName>
</protein>
<dbReference type="EMBL" id="VUJX02000007">
    <property type="protein sequence ID" value="KAL0933986.1"/>
    <property type="molecule type" value="Genomic_DNA"/>
</dbReference>
<sequence>MLKTPASQKVIRDSSASEQFAAAIEKELGDVIATLDRLCETCPGPGGVYEDAEEKERKEKIISHTNRVTKHTRKTTKTRKAQYRQIAGTKKEESSARKEVDLTLDSDANHCEEIEDAFSMFLDEELENMQRVIFKDFGFTA</sequence>
<evidence type="ECO:0000313" key="2">
    <source>
        <dbReference type="Proteomes" id="UP000805649"/>
    </source>
</evidence>
<comment type="caution">
    <text evidence="1">The sequence shown here is derived from an EMBL/GenBank/DDBJ whole genome shotgun (WGS) entry which is preliminary data.</text>
</comment>
<dbReference type="Proteomes" id="UP000805649">
    <property type="component" value="Unassembled WGS sequence"/>
</dbReference>
<organism evidence="1 2">
    <name type="scientific">Colletotrichum truncatum</name>
    <name type="common">Anthracnose fungus</name>
    <name type="synonym">Colletotrichum capsici</name>
    <dbReference type="NCBI Taxonomy" id="5467"/>
    <lineage>
        <taxon>Eukaryota</taxon>
        <taxon>Fungi</taxon>
        <taxon>Dikarya</taxon>
        <taxon>Ascomycota</taxon>
        <taxon>Pezizomycotina</taxon>
        <taxon>Sordariomycetes</taxon>
        <taxon>Hypocreomycetidae</taxon>
        <taxon>Glomerellales</taxon>
        <taxon>Glomerellaceae</taxon>
        <taxon>Colletotrichum</taxon>
        <taxon>Colletotrichum truncatum species complex</taxon>
    </lineage>
</organism>
<gene>
    <name evidence="1" type="ORF">CTRU02_210785</name>
</gene>
<proteinExistence type="predicted"/>
<reference evidence="1 2" key="1">
    <citation type="journal article" date="2020" name="Phytopathology">
        <title>Genome Sequence Resources of Colletotrichum truncatum, C. plurivorum, C. musicola, and C. sojae: Four Species Pathogenic to Soybean (Glycine max).</title>
        <authorList>
            <person name="Rogerio F."/>
            <person name="Boufleur T.R."/>
            <person name="Ciampi-Guillardi M."/>
            <person name="Sukno S.A."/>
            <person name="Thon M.R."/>
            <person name="Massola Junior N.S."/>
            <person name="Baroncelli R."/>
        </authorList>
    </citation>
    <scope>NUCLEOTIDE SEQUENCE [LARGE SCALE GENOMIC DNA]</scope>
    <source>
        <strain evidence="1 2">CMES1059</strain>
    </source>
</reference>
<evidence type="ECO:0000313" key="1">
    <source>
        <dbReference type="EMBL" id="KAL0933986.1"/>
    </source>
</evidence>
<accession>A0ACC3YQ46</accession>